<reference evidence="2" key="1">
    <citation type="submission" date="2024-05" db="EMBL/GenBank/DDBJ databases">
        <title>Whole genome shotgun sequence of Streptomyces hydrogenans NBRC 13475.</title>
        <authorList>
            <person name="Komaki H."/>
            <person name="Tamura T."/>
        </authorList>
    </citation>
    <scope>NUCLEOTIDE SEQUENCE</scope>
    <source>
        <strain evidence="2">NBRC 13475</strain>
    </source>
</reference>
<protein>
    <submittedName>
        <fullName evidence="2">Uncharacterized protein</fullName>
    </submittedName>
</protein>
<dbReference type="Proteomes" id="UP001052739">
    <property type="component" value="Unassembled WGS sequence"/>
</dbReference>
<evidence type="ECO:0000256" key="1">
    <source>
        <dbReference type="SAM" id="MobiDB-lite"/>
    </source>
</evidence>
<gene>
    <name evidence="2" type="ORF">Shyd_42430</name>
</gene>
<feature type="region of interest" description="Disordered" evidence="1">
    <location>
        <begin position="124"/>
        <end position="156"/>
    </location>
</feature>
<organism evidence="2 3">
    <name type="scientific">Streptomyces hydrogenans</name>
    <dbReference type="NCBI Taxonomy" id="1873719"/>
    <lineage>
        <taxon>Bacteria</taxon>
        <taxon>Bacillati</taxon>
        <taxon>Actinomycetota</taxon>
        <taxon>Actinomycetes</taxon>
        <taxon>Kitasatosporales</taxon>
        <taxon>Streptomycetaceae</taxon>
        <taxon>Streptomyces</taxon>
    </lineage>
</organism>
<name>A0ABQ3PCX6_9ACTN</name>
<evidence type="ECO:0000313" key="3">
    <source>
        <dbReference type="Proteomes" id="UP001052739"/>
    </source>
</evidence>
<dbReference type="EMBL" id="BNDW01000030">
    <property type="protein sequence ID" value="GHI22872.1"/>
    <property type="molecule type" value="Genomic_DNA"/>
</dbReference>
<dbReference type="RefSeq" id="WP_226652005.1">
    <property type="nucleotide sequence ID" value="NZ_BNDW01000030.1"/>
</dbReference>
<evidence type="ECO:0000313" key="2">
    <source>
        <dbReference type="EMBL" id="GHI22872.1"/>
    </source>
</evidence>
<sequence>MDTKHCAVDGWVDAIPSPGLRGTATFAWIVPTDLDAVDEDIHDTVVTCTSGDPRIVHELLNRIQPGDLLRVTGTLVRPPAPGEPALLVVDALEILDTALIPVLREMVLDRYGDYLRHLRRRHGNRCPSSPCSGTGSAWQTTPTPLPPSSTSYERANGRRLMSPPADQSLVVTDTTWGLGLSWGHKPAAVRIRYIWVGRKHRVGSGVVGYLGVRVTEQPFQQYVP</sequence>
<feature type="compositionally biased region" description="Polar residues" evidence="1">
    <location>
        <begin position="126"/>
        <end position="139"/>
    </location>
</feature>
<keyword evidence="3" id="KW-1185">Reference proteome</keyword>
<comment type="caution">
    <text evidence="2">The sequence shown here is derived from an EMBL/GenBank/DDBJ whole genome shotgun (WGS) entry which is preliminary data.</text>
</comment>
<proteinExistence type="predicted"/>
<accession>A0ABQ3PCX6</accession>